<keyword evidence="3" id="KW-1185">Reference proteome</keyword>
<gene>
    <name evidence="2" type="ORF">QO006_001252</name>
</gene>
<dbReference type="Proteomes" id="UP001232163">
    <property type="component" value="Unassembled WGS sequence"/>
</dbReference>
<organism evidence="2 3">
    <name type="scientific">Deinococcus enclensis</name>
    <dbReference type="NCBI Taxonomy" id="1049582"/>
    <lineage>
        <taxon>Bacteria</taxon>
        <taxon>Thermotogati</taxon>
        <taxon>Deinococcota</taxon>
        <taxon>Deinococci</taxon>
        <taxon>Deinococcales</taxon>
        <taxon>Deinococcaceae</taxon>
        <taxon>Deinococcus</taxon>
    </lineage>
</organism>
<accession>A0ABT9MB66</accession>
<dbReference type="EMBL" id="JAURUR010000002">
    <property type="protein sequence ID" value="MDP9763835.1"/>
    <property type="molecule type" value="Genomic_DNA"/>
</dbReference>
<evidence type="ECO:0000313" key="3">
    <source>
        <dbReference type="Proteomes" id="UP001232163"/>
    </source>
</evidence>
<feature type="region of interest" description="Disordered" evidence="1">
    <location>
        <begin position="24"/>
        <end position="49"/>
    </location>
</feature>
<name>A0ABT9MB66_9DEIO</name>
<evidence type="ECO:0000256" key="1">
    <source>
        <dbReference type="SAM" id="MobiDB-lite"/>
    </source>
</evidence>
<sequence>MIHELRNAQGAWGNWLPDATDYDEPRWSTSLQQEQTPYGQDWVDGSGRPRQGQVTLRVYVSGRTPAECDAESQRVMALLLTASAYRDVRRSTDYLLTQGVLGEPQAKNYRGCTTRLLTVTLALADPYWHVTDADGSAALFPVSAPGTWTPDQGLPPGQNVGAQEWRKMEWA</sequence>
<protein>
    <submittedName>
        <fullName evidence="2">Uncharacterized protein</fullName>
    </submittedName>
</protein>
<proteinExistence type="predicted"/>
<comment type="caution">
    <text evidence="2">The sequence shown here is derived from an EMBL/GenBank/DDBJ whole genome shotgun (WGS) entry which is preliminary data.</text>
</comment>
<reference evidence="2 3" key="1">
    <citation type="submission" date="2023-07" db="EMBL/GenBank/DDBJ databases">
        <title>Genomic Encyclopedia of Type Strains, Phase IV (KMG-IV): sequencing the most valuable type-strain genomes for metagenomic binning, comparative biology and taxonomic classification.</title>
        <authorList>
            <person name="Goeker M."/>
        </authorList>
    </citation>
    <scope>NUCLEOTIDE SEQUENCE [LARGE SCALE GENOMIC DNA]</scope>
    <source>
        <strain evidence="2 3">NIO-1023</strain>
    </source>
</reference>
<dbReference type="RefSeq" id="WP_307464969.1">
    <property type="nucleotide sequence ID" value="NZ_JAURUR010000002.1"/>
</dbReference>
<feature type="compositionally biased region" description="Polar residues" evidence="1">
    <location>
        <begin position="27"/>
        <end position="38"/>
    </location>
</feature>
<evidence type="ECO:0000313" key="2">
    <source>
        <dbReference type="EMBL" id="MDP9763835.1"/>
    </source>
</evidence>